<evidence type="ECO:0000313" key="4">
    <source>
        <dbReference type="RefSeq" id="XP_028966431.1"/>
    </source>
</evidence>
<dbReference type="AlphaFoldDB" id="A0AAJ7SE65"/>
<keyword evidence="2" id="KW-1133">Transmembrane helix</keyword>
<evidence type="ECO:0000256" key="1">
    <source>
        <dbReference type="SAM" id="MobiDB-lite"/>
    </source>
</evidence>
<feature type="compositionally biased region" description="Basic and acidic residues" evidence="1">
    <location>
        <begin position="170"/>
        <end position="180"/>
    </location>
</feature>
<organism evidence="3 4">
    <name type="scientific">Galendromus occidentalis</name>
    <name type="common">western predatory mite</name>
    <dbReference type="NCBI Taxonomy" id="34638"/>
    <lineage>
        <taxon>Eukaryota</taxon>
        <taxon>Metazoa</taxon>
        <taxon>Ecdysozoa</taxon>
        <taxon>Arthropoda</taxon>
        <taxon>Chelicerata</taxon>
        <taxon>Arachnida</taxon>
        <taxon>Acari</taxon>
        <taxon>Parasitiformes</taxon>
        <taxon>Mesostigmata</taxon>
        <taxon>Gamasina</taxon>
        <taxon>Phytoseioidea</taxon>
        <taxon>Phytoseiidae</taxon>
        <taxon>Typhlodrominae</taxon>
        <taxon>Galendromus</taxon>
    </lineage>
</organism>
<feature type="transmembrane region" description="Helical" evidence="2">
    <location>
        <begin position="392"/>
        <end position="415"/>
    </location>
</feature>
<dbReference type="InterPro" id="IPR036259">
    <property type="entry name" value="MFS_trans_sf"/>
</dbReference>
<protein>
    <submittedName>
        <fullName evidence="4">Uncharacterized protein LOC100903112</fullName>
    </submittedName>
</protein>
<feature type="region of interest" description="Disordered" evidence="1">
    <location>
        <begin position="1"/>
        <end position="72"/>
    </location>
</feature>
<feature type="transmembrane region" description="Helical" evidence="2">
    <location>
        <begin position="451"/>
        <end position="474"/>
    </location>
</feature>
<feature type="transmembrane region" description="Helical" evidence="2">
    <location>
        <begin position="557"/>
        <end position="580"/>
    </location>
</feature>
<feature type="transmembrane region" description="Helical" evidence="2">
    <location>
        <begin position="366"/>
        <end position="386"/>
    </location>
</feature>
<name>A0AAJ7SE65_9ACAR</name>
<feature type="transmembrane region" description="Helical" evidence="2">
    <location>
        <begin position="682"/>
        <end position="700"/>
    </location>
</feature>
<dbReference type="Pfam" id="PF07690">
    <property type="entry name" value="MFS_1"/>
    <property type="match status" value="1"/>
</dbReference>
<dbReference type="Proteomes" id="UP000694867">
    <property type="component" value="Unplaced"/>
</dbReference>
<proteinExistence type="predicted"/>
<feature type="transmembrane region" description="Helical" evidence="2">
    <location>
        <begin position="295"/>
        <end position="314"/>
    </location>
</feature>
<dbReference type="GeneID" id="100903112"/>
<feature type="region of interest" description="Disordered" evidence="1">
    <location>
        <begin position="84"/>
        <end position="180"/>
    </location>
</feature>
<gene>
    <name evidence="4" type="primary">LOC100903112</name>
</gene>
<evidence type="ECO:0000313" key="3">
    <source>
        <dbReference type="Proteomes" id="UP000694867"/>
    </source>
</evidence>
<feature type="transmembrane region" description="Helical" evidence="2">
    <location>
        <begin position="334"/>
        <end position="359"/>
    </location>
</feature>
<feature type="compositionally biased region" description="Polar residues" evidence="1">
    <location>
        <begin position="156"/>
        <end position="169"/>
    </location>
</feature>
<feature type="transmembrane region" description="Helical" evidence="2">
    <location>
        <begin position="651"/>
        <end position="670"/>
    </location>
</feature>
<feature type="compositionally biased region" description="Polar residues" evidence="1">
    <location>
        <begin position="101"/>
        <end position="133"/>
    </location>
</feature>
<dbReference type="PANTHER" id="PTHR11360">
    <property type="entry name" value="MONOCARBOXYLATE TRANSPORTER"/>
    <property type="match status" value="1"/>
</dbReference>
<keyword evidence="2" id="KW-0472">Membrane</keyword>
<keyword evidence="2" id="KW-0812">Transmembrane</keyword>
<dbReference type="SUPFAM" id="SSF103473">
    <property type="entry name" value="MFS general substrate transporter"/>
    <property type="match status" value="1"/>
</dbReference>
<feature type="transmembrane region" description="Helical" evidence="2">
    <location>
        <begin position="427"/>
        <end position="445"/>
    </location>
</feature>
<reference evidence="4" key="1">
    <citation type="submission" date="2025-08" db="UniProtKB">
        <authorList>
            <consortium name="RefSeq"/>
        </authorList>
    </citation>
    <scope>IDENTIFICATION</scope>
</reference>
<keyword evidence="3" id="KW-1185">Reference proteome</keyword>
<dbReference type="RefSeq" id="XP_028966431.1">
    <property type="nucleotide sequence ID" value="XM_029110598.1"/>
</dbReference>
<dbReference type="KEGG" id="goe:100903112"/>
<dbReference type="InterPro" id="IPR050327">
    <property type="entry name" value="Proton-linked_MCT"/>
</dbReference>
<dbReference type="PANTHER" id="PTHR11360:SF251">
    <property type="entry name" value="MAJOR FACILITATOR SUPERFAMILY (MFS) PROFILE DOMAIN-CONTAINING PROTEIN"/>
    <property type="match status" value="1"/>
</dbReference>
<feature type="transmembrane region" description="Helical" evidence="2">
    <location>
        <begin position="618"/>
        <end position="639"/>
    </location>
</feature>
<feature type="transmembrane region" description="Helical" evidence="2">
    <location>
        <begin position="592"/>
        <end position="612"/>
    </location>
</feature>
<feature type="transmembrane region" description="Helical" evidence="2">
    <location>
        <begin position="524"/>
        <end position="545"/>
    </location>
</feature>
<dbReference type="GO" id="GO:0022857">
    <property type="term" value="F:transmembrane transporter activity"/>
    <property type="evidence" value="ECO:0007669"/>
    <property type="project" value="InterPro"/>
</dbReference>
<dbReference type="InterPro" id="IPR011701">
    <property type="entry name" value="MFS"/>
</dbReference>
<feature type="compositionally biased region" description="Basic and acidic residues" evidence="1">
    <location>
        <begin position="47"/>
        <end position="61"/>
    </location>
</feature>
<sequence length="899" mass="100865">MPHQRIPFIDDMEASAPPSKSVSVDVVGSPPKRAPLRRQPTVDDTDGDVRDSPDEVVRFHDTGASSPEHPRRKFFRKLRLFKMPARRVDSSTSEEEARTPLQGSSFHFTRSILSGKSSNESNLTQKTRLPTSDSEWEDERKMSIKNGVGQKAPVVQKSSLKKNPSNSDRNGQERPPKVSKKQIEEFLDELSSGSYHSSERPSQIFFNNKATGRTYRSQSVFSADPSSPYYVSKGVESNDNVRRSPSVSCVLEILRREQREAELKGIVIPPGISLAAFDKPKVSTIRQHYYPEGGWGWVICSIAVFIHFLVYGIYWSFPLLILRIRNQFKYTVEIFPSVCLGAMSMAVSLFCSPWVVGVCRRKSTRLLAVLGGLVAALAVLFTSFASQFHQLFISYGLILGCGISMTRDCSVFMVGQYFKKRRELVELILATGTGTGISVMPIFIVECIRSIGWRLGLQALTGIVFSTFILGIFYRPASLYHPQRRAILHLKSMQKRSKAKDKNPAIEKVPFFDFGVLKSRTVQILIIGTAIAAIGVSSPMILFVYQAEEDGLSRSSLLYLQVFLGLSFILGSLCYGCIIVNNPENCHIARQYLCQGACALLGASMLLCTTIHDYSGYLTFVWCYGSFYGAYLYSLKMFTLEKVRARNFAKAWGFIQCAQAIPILIGPPITTFLNEYYGDRRGYFVSAGCAFFGAFFLFLIDVHKRTRPSSAKTFLKDQLSERDCRRCSDAPNGELGNGLPSRRSSVQDSIVMFPRMLQSQRSLTFSNYADLRRQELTCISEEAIMDNLLEDLIDDCITSCNKEEKYLMLSEYENNLTKAASQEIERRARIANGRRGSLSSNPIYDPQAYGCDHCPNCMRLVETSPPVPRRASPRRSLFHRPSQAAICSVDVIEEVTSSM</sequence>
<dbReference type="Gene3D" id="1.20.1250.20">
    <property type="entry name" value="MFS general substrate transporter like domains"/>
    <property type="match status" value="1"/>
</dbReference>
<accession>A0AAJ7SE65</accession>
<evidence type="ECO:0000256" key="2">
    <source>
        <dbReference type="SAM" id="Phobius"/>
    </source>
</evidence>